<dbReference type="InterPro" id="IPR001387">
    <property type="entry name" value="Cro/C1-type_HTH"/>
</dbReference>
<keyword evidence="1" id="KW-0238">DNA-binding</keyword>
<dbReference type="EMBL" id="JACSIT010000154">
    <property type="protein sequence ID" value="MBC6996837.1"/>
    <property type="molecule type" value="Genomic_DNA"/>
</dbReference>
<organism evidence="3 4">
    <name type="scientific">Neolewinella lacunae</name>
    <dbReference type="NCBI Taxonomy" id="1517758"/>
    <lineage>
        <taxon>Bacteria</taxon>
        <taxon>Pseudomonadati</taxon>
        <taxon>Bacteroidota</taxon>
        <taxon>Saprospiria</taxon>
        <taxon>Saprospirales</taxon>
        <taxon>Lewinellaceae</taxon>
        <taxon>Neolewinella</taxon>
    </lineage>
</organism>
<dbReference type="PROSITE" id="PS50943">
    <property type="entry name" value="HTH_CROC1"/>
    <property type="match status" value="1"/>
</dbReference>
<dbReference type="SUPFAM" id="SSF47413">
    <property type="entry name" value="lambda repressor-like DNA-binding domains"/>
    <property type="match status" value="1"/>
</dbReference>
<gene>
    <name evidence="3" type="ORF">H9S92_21870</name>
</gene>
<evidence type="ECO:0000313" key="3">
    <source>
        <dbReference type="EMBL" id="MBC6996837.1"/>
    </source>
</evidence>
<dbReference type="Pfam" id="PF01381">
    <property type="entry name" value="HTH_3"/>
    <property type="match status" value="1"/>
</dbReference>
<dbReference type="PANTHER" id="PTHR46558">
    <property type="entry name" value="TRACRIPTIONAL REGULATORY PROTEIN-RELATED-RELATED"/>
    <property type="match status" value="1"/>
</dbReference>
<reference evidence="3" key="1">
    <citation type="submission" date="2020-08" db="EMBL/GenBank/DDBJ databases">
        <title>Lewinella bacteria from marine environments.</title>
        <authorList>
            <person name="Zhong Y."/>
        </authorList>
    </citation>
    <scope>NUCLEOTIDE SEQUENCE</scope>
    <source>
        <strain evidence="3">KCTC 42187</strain>
    </source>
</reference>
<evidence type="ECO:0000259" key="2">
    <source>
        <dbReference type="PROSITE" id="PS50943"/>
    </source>
</evidence>
<dbReference type="Proteomes" id="UP000650081">
    <property type="component" value="Unassembled WGS sequence"/>
</dbReference>
<dbReference type="RefSeq" id="WP_187468840.1">
    <property type="nucleotide sequence ID" value="NZ_JACSIT010000154.1"/>
</dbReference>
<dbReference type="PANTHER" id="PTHR46558:SF15">
    <property type="entry name" value="HELIX-TURN-HELIX DOMAIN PROTEIN"/>
    <property type="match status" value="1"/>
</dbReference>
<proteinExistence type="predicted"/>
<evidence type="ECO:0000256" key="1">
    <source>
        <dbReference type="ARBA" id="ARBA00023125"/>
    </source>
</evidence>
<dbReference type="InterPro" id="IPR010982">
    <property type="entry name" value="Lambda_DNA-bd_dom_sf"/>
</dbReference>
<dbReference type="CDD" id="cd00093">
    <property type="entry name" value="HTH_XRE"/>
    <property type="match status" value="1"/>
</dbReference>
<feature type="domain" description="HTH cro/C1-type" evidence="2">
    <location>
        <begin position="22"/>
        <end position="76"/>
    </location>
</feature>
<comment type="caution">
    <text evidence="3">The sequence shown here is derived from an EMBL/GenBank/DDBJ whole genome shotgun (WGS) entry which is preliminary data.</text>
</comment>
<dbReference type="Gene3D" id="1.10.260.40">
    <property type="entry name" value="lambda repressor-like DNA-binding domains"/>
    <property type="match status" value="1"/>
</dbReference>
<dbReference type="AlphaFoldDB" id="A0A923TFC0"/>
<accession>A0A923TFC0</accession>
<keyword evidence="4" id="KW-1185">Reference proteome</keyword>
<name>A0A923TFC0_9BACT</name>
<dbReference type="SMART" id="SM00530">
    <property type="entry name" value="HTH_XRE"/>
    <property type="match status" value="1"/>
</dbReference>
<protein>
    <submittedName>
        <fullName evidence="3">Helix-turn-helix transcriptional regulator</fullName>
    </submittedName>
</protein>
<dbReference type="GO" id="GO:0003677">
    <property type="term" value="F:DNA binding"/>
    <property type="evidence" value="ECO:0007669"/>
    <property type="project" value="UniProtKB-KW"/>
</dbReference>
<evidence type="ECO:0000313" key="4">
    <source>
        <dbReference type="Proteomes" id="UP000650081"/>
    </source>
</evidence>
<sequence>MKTKEAPELPRPTLPNFISSNLKILRNRAGWSQAELAEKVYLNRGNIASYESGTAEPSICKLLRFSNLFGVNPRDLTRRDLSIPEELALAELDHESSSFAEQARVEQFRVRARELEELVLSSQKLFTYKREKLVNPCKEAELLAAQYQQLYEVTQQLLAEHWQLLGEVACPCE</sequence>